<dbReference type="InterPro" id="IPR045175">
    <property type="entry name" value="M28_fam"/>
</dbReference>
<evidence type="ECO:0000313" key="9">
    <source>
        <dbReference type="EMBL" id="NYF80289.1"/>
    </source>
</evidence>
<gene>
    <name evidence="9" type="ORF">HDF17_002609</name>
</gene>
<dbReference type="PANTHER" id="PTHR12147:SF56">
    <property type="entry name" value="AMINOPEPTIDASE YDR415C-RELATED"/>
    <property type="match status" value="1"/>
</dbReference>
<dbReference type="Proteomes" id="UP000589520">
    <property type="component" value="Unassembled WGS sequence"/>
</dbReference>
<name>A0A7Y9TH77_9BACT</name>
<sequence>MMAMVRASKSLLVQGLGLLMMAQVGSVSAQSAQSAAPKPFTWTVKPEWVLAHEEFLASDVLAGRGSASRDEELTATYVASQFRGYGLTPAPGMTGYIQSADVVAPILDGKAAIGAGKVVLTEGQDMDLLFSSGMVVVGPIQRVVATQVGSTAVTKGAVVLITDMPRDGDTRKLFRSLSRSGAGMVIVPRNNSTQRFFQRIGGKTMVPVRLKDDEGTSEPTLAAISEAAAKKLDSVHDGEAATLILHVETKPRKTFNAIGFLAGSDPSSGTILLSAHLDHLGVGAPVNGDAIYNGANDDASGTTAVMELAHALTAGPRPKRSILFVCYGSEEAGELGSEYFGKHPPVPVKDLVTNLEFEMIGNQDPKMPKDTLLLTGWDRSNLGPTLKEHGAKLGPDPYPEEHFFERSDNYQLALEGVVAHTAAGWGVPPTYHQPNDDLAHLDVEFMTSAIQSLVQPIEWLATSDFKPAWLPGQQPKR</sequence>
<comment type="caution">
    <text evidence="9">The sequence shown here is derived from an EMBL/GenBank/DDBJ whole genome shotgun (WGS) entry which is preliminary data.</text>
</comment>
<proteinExistence type="predicted"/>
<dbReference type="Gene3D" id="3.40.630.10">
    <property type="entry name" value="Zn peptidases"/>
    <property type="match status" value="1"/>
</dbReference>
<evidence type="ECO:0000313" key="10">
    <source>
        <dbReference type="Proteomes" id="UP000589520"/>
    </source>
</evidence>
<evidence type="ECO:0000256" key="3">
    <source>
        <dbReference type="ARBA" id="ARBA00022723"/>
    </source>
</evidence>
<protein>
    <recommendedName>
        <fullName evidence="8">Peptidase M28 domain-containing protein</fullName>
    </recommendedName>
</protein>
<keyword evidence="2" id="KW-0645">Protease</keyword>
<dbReference type="InterPro" id="IPR007484">
    <property type="entry name" value="Peptidase_M28"/>
</dbReference>
<dbReference type="Gene3D" id="3.50.30.30">
    <property type="match status" value="1"/>
</dbReference>
<dbReference type="GO" id="GO:0004177">
    <property type="term" value="F:aminopeptidase activity"/>
    <property type="evidence" value="ECO:0007669"/>
    <property type="project" value="UniProtKB-KW"/>
</dbReference>
<keyword evidence="6" id="KW-0862">Zinc</keyword>
<evidence type="ECO:0000256" key="1">
    <source>
        <dbReference type="ARBA" id="ARBA00022438"/>
    </source>
</evidence>
<keyword evidence="5" id="KW-0378">Hydrolase</keyword>
<evidence type="ECO:0000256" key="4">
    <source>
        <dbReference type="ARBA" id="ARBA00022729"/>
    </source>
</evidence>
<keyword evidence="10" id="KW-1185">Reference proteome</keyword>
<feature type="domain" description="Peptidase M28" evidence="8">
    <location>
        <begin position="256"/>
        <end position="446"/>
    </location>
</feature>
<dbReference type="EMBL" id="JACCCW010000002">
    <property type="protein sequence ID" value="NYF80289.1"/>
    <property type="molecule type" value="Genomic_DNA"/>
</dbReference>
<keyword evidence="1" id="KW-0031">Aminopeptidase</keyword>
<keyword evidence="4 7" id="KW-0732">Signal</keyword>
<evidence type="ECO:0000256" key="6">
    <source>
        <dbReference type="ARBA" id="ARBA00022833"/>
    </source>
</evidence>
<dbReference type="SUPFAM" id="SSF53187">
    <property type="entry name" value="Zn-dependent exopeptidases"/>
    <property type="match status" value="1"/>
</dbReference>
<accession>A0A7Y9TH77</accession>
<evidence type="ECO:0000259" key="8">
    <source>
        <dbReference type="Pfam" id="PF04389"/>
    </source>
</evidence>
<dbReference type="GO" id="GO:0046872">
    <property type="term" value="F:metal ion binding"/>
    <property type="evidence" value="ECO:0007669"/>
    <property type="project" value="UniProtKB-KW"/>
</dbReference>
<evidence type="ECO:0000256" key="5">
    <source>
        <dbReference type="ARBA" id="ARBA00022801"/>
    </source>
</evidence>
<feature type="signal peptide" evidence="7">
    <location>
        <begin position="1"/>
        <end position="29"/>
    </location>
</feature>
<dbReference type="AlphaFoldDB" id="A0A7Y9TH77"/>
<dbReference type="GO" id="GO:0008235">
    <property type="term" value="F:metalloexopeptidase activity"/>
    <property type="evidence" value="ECO:0007669"/>
    <property type="project" value="InterPro"/>
</dbReference>
<reference evidence="9 10" key="1">
    <citation type="submission" date="2020-07" db="EMBL/GenBank/DDBJ databases">
        <title>Genomic Encyclopedia of Type Strains, Phase IV (KMG-V): Genome sequencing to study the core and pangenomes of soil and plant-associated prokaryotes.</title>
        <authorList>
            <person name="Whitman W."/>
        </authorList>
    </citation>
    <scope>NUCLEOTIDE SEQUENCE [LARGE SCALE GENOMIC DNA]</scope>
    <source>
        <strain evidence="9 10">X4EP2</strain>
    </source>
</reference>
<organism evidence="9 10">
    <name type="scientific">Granulicella arctica</name>
    <dbReference type="NCBI Taxonomy" id="940613"/>
    <lineage>
        <taxon>Bacteria</taxon>
        <taxon>Pseudomonadati</taxon>
        <taxon>Acidobacteriota</taxon>
        <taxon>Terriglobia</taxon>
        <taxon>Terriglobales</taxon>
        <taxon>Acidobacteriaceae</taxon>
        <taxon>Granulicella</taxon>
    </lineage>
</organism>
<dbReference type="Pfam" id="PF04389">
    <property type="entry name" value="Peptidase_M28"/>
    <property type="match status" value="1"/>
</dbReference>
<dbReference type="RefSeq" id="WP_246301902.1">
    <property type="nucleotide sequence ID" value="NZ_JACCCW010000002.1"/>
</dbReference>
<evidence type="ECO:0000256" key="7">
    <source>
        <dbReference type="SAM" id="SignalP"/>
    </source>
</evidence>
<keyword evidence="3" id="KW-0479">Metal-binding</keyword>
<dbReference type="PANTHER" id="PTHR12147">
    <property type="entry name" value="METALLOPEPTIDASE M28 FAMILY MEMBER"/>
    <property type="match status" value="1"/>
</dbReference>
<evidence type="ECO:0000256" key="2">
    <source>
        <dbReference type="ARBA" id="ARBA00022670"/>
    </source>
</evidence>
<feature type="chain" id="PRO_5031225226" description="Peptidase M28 domain-containing protein" evidence="7">
    <location>
        <begin position="30"/>
        <end position="477"/>
    </location>
</feature>
<dbReference type="GO" id="GO:0006508">
    <property type="term" value="P:proteolysis"/>
    <property type="evidence" value="ECO:0007669"/>
    <property type="project" value="UniProtKB-KW"/>
</dbReference>